<dbReference type="PANTHER" id="PTHR35496">
    <property type="entry name" value="2S SEED STORAGE PROTEIN 1-RELATED"/>
    <property type="match status" value="1"/>
</dbReference>
<dbReference type="InterPro" id="IPR000617">
    <property type="entry name" value="Napin/2SS/CON"/>
</dbReference>
<evidence type="ECO:0000256" key="3">
    <source>
        <dbReference type="ARBA" id="ARBA00023129"/>
    </source>
</evidence>
<feature type="signal peptide" evidence="4">
    <location>
        <begin position="1"/>
        <end position="22"/>
    </location>
</feature>
<comment type="similarity">
    <text evidence="1">Belongs to the 2S seed storage albumins family.</text>
</comment>
<dbReference type="SUPFAM" id="SSF47699">
    <property type="entry name" value="Bifunctional inhibitor/lipid-transfer protein/seed storage 2S albumin"/>
    <property type="match status" value="1"/>
</dbReference>
<dbReference type="AlphaFoldDB" id="A0A1V0JB64"/>
<dbReference type="PANTHER" id="PTHR35496:SF4">
    <property type="entry name" value="2S SULFUR-RICH SEED STORAGE PROTEIN 2-LIKE"/>
    <property type="match status" value="1"/>
</dbReference>
<evidence type="ECO:0000256" key="2">
    <source>
        <dbReference type="ARBA" id="ARBA00022761"/>
    </source>
</evidence>
<feature type="chain" id="PRO_5012979444" evidence="4">
    <location>
        <begin position="23"/>
        <end position="173"/>
    </location>
</feature>
<name>A0A1V0JB64_CORTI</name>
<evidence type="ECO:0000313" key="6">
    <source>
        <dbReference type="EMBL" id="ARD06074.1"/>
    </source>
</evidence>
<sequence>MAKLTFFALTLMAIIAFSAVSAYKTTIVTTSITNLGVYEDGISNRGVYADGLDNGMRFIDDLDNPTSSQQCSTQIPIEQVNHCMMHLTQGIISDKMAVRPFQHQQEQHLQQCCSQLKQVSEQCQCAAIQQAFNKAWQQKGGIQKVSQIASKAYKLPSDCGLEVQDCPLKVPRI</sequence>
<dbReference type="Gene3D" id="1.10.110.10">
    <property type="entry name" value="Plant lipid-transfer and hydrophobic proteins"/>
    <property type="match status" value="1"/>
</dbReference>
<reference evidence="6" key="1">
    <citation type="journal article" date="2017" name="Mol. Biol. Evol.">
        <title>Stepwise evolution of a buried inhibitor peptide over 45 million years.</title>
        <authorList>
            <person name="Jayasena A.S."/>
            <person name="Fisher M.F."/>
            <person name="Panero J.L."/>
            <person name="Secco D."/>
            <person name="Bernath-Levin K."/>
            <person name="Berkowitz O."/>
            <person name="Taylor N.L."/>
            <person name="Schilling E.E."/>
            <person name="Whelan J."/>
            <person name="Mylne J.S."/>
        </authorList>
    </citation>
    <scope>NUCLEOTIDE SEQUENCE</scope>
    <source>
        <strain evidence="6">JM8466</strain>
    </source>
</reference>
<evidence type="ECO:0000256" key="4">
    <source>
        <dbReference type="SAM" id="SignalP"/>
    </source>
</evidence>
<keyword evidence="3" id="KW-0708">Seed storage protein</keyword>
<keyword evidence="2" id="KW-0758">Storage protein</keyword>
<dbReference type="GO" id="GO:0045735">
    <property type="term" value="F:nutrient reservoir activity"/>
    <property type="evidence" value="ECO:0007669"/>
    <property type="project" value="UniProtKB-KW"/>
</dbReference>
<organism evidence="6">
    <name type="scientific">Coreopsis tinctoria</name>
    <name type="common">Golden tickseed</name>
    <dbReference type="NCBI Taxonomy" id="41554"/>
    <lineage>
        <taxon>Eukaryota</taxon>
        <taxon>Viridiplantae</taxon>
        <taxon>Streptophyta</taxon>
        <taxon>Embryophyta</taxon>
        <taxon>Tracheophyta</taxon>
        <taxon>Spermatophyta</taxon>
        <taxon>Magnoliopsida</taxon>
        <taxon>eudicotyledons</taxon>
        <taxon>Gunneridae</taxon>
        <taxon>Pentapetalae</taxon>
        <taxon>asterids</taxon>
        <taxon>campanulids</taxon>
        <taxon>Asterales</taxon>
        <taxon>Asteraceae</taxon>
        <taxon>Asteroideae</taxon>
        <taxon>Heliantheae alliance</taxon>
        <taxon>Coreopsideae</taxon>
        <taxon>Coreopsis</taxon>
    </lineage>
</organism>
<dbReference type="InterPro" id="IPR036312">
    <property type="entry name" value="Bifun_inhib/LTP/seed_sf"/>
</dbReference>
<dbReference type="InterPro" id="IPR016140">
    <property type="entry name" value="Bifunc_inhib/LTP/seed_store"/>
</dbReference>
<proteinExistence type="inferred from homology"/>
<dbReference type="Pfam" id="PF00234">
    <property type="entry name" value="Tryp_alpha_amyl"/>
    <property type="match status" value="1"/>
</dbReference>
<feature type="domain" description="Bifunctional inhibitor/plant lipid transfer protein/seed storage helical" evidence="5">
    <location>
        <begin position="71"/>
        <end position="166"/>
    </location>
</feature>
<dbReference type="SMART" id="SM00499">
    <property type="entry name" value="AAI"/>
    <property type="match status" value="1"/>
</dbReference>
<evidence type="ECO:0000259" key="5">
    <source>
        <dbReference type="SMART" id="SM00499"/>
    </source>
</evidence>
<accession>A0A1V0JB64</accession>
<protein>
    <submittedName>
        <fullName evidence="6">PawS-like protein 1b</fullName>
    </submittedName>
</protein>
<keyword evidence="4" id="KW-0732">Signal</keyword>
<evidence type="ECO:0000256" key="1">
    <source>
        <dbReference type="ARBA" id="ARBA00008262"/>
    </source>
</evidence>
<dbReference type="EMBL" id="KY078380">
    <property type="protein sequence ID" value="ARD06074.1"/>
    <property type="molecule type" value="Genomic_DNA"/>
</dbReference>